<evidence type="ECO:0000256" key="1">
    <source>
        <dbReference type="SAM" id="SignalP"/>
    </source>
</evidence>
<sequence length="121" mass="13867">MKAFVILTTLCGLVLLFGNARSRKLSLEQFEACIKECSNQYEECIEITKDLWHNFYKNRKNISKIVNSCCMKNEKKENALATDSFATCTRVKCGSQLYGCKIVRKHEGAFSKDEKDNMGHK</sequence>
<dbReference type="EMBL" id="UZAE01000860">
    <property type="protein sequence ID" value="VDN97811.1"/>
    <property type="molecule type" value="Genomic_DNA"/>
</dbReference>
<evidence type="ECO:0000313" key="2">
    <source>
        <dbReference type="EMBL" id="VDN97811.1"/>
    </source>
</evidence>
<name>A0A0R3T4G7_RODNA</name>
<reference evidence="2 3" key="2">
    <citation type="submission" date="2018-11" db="EMBL/GenBank/DDBJ databases">
        <authorList>
            <consortium name="Pathogen Informatics"/>
        </authorList>
    </citation>
    <scope>NUCLEOTIDE SEQUENCE [LARGE SCALE GENOMIC DNA]</scope>
</reference>
<accession>A0A0R3T4G7</accession>
<proteinExistence type="predicted"/>
<dbReference type="WBParaSite" id="HNAJ_0000195301-mRNA-1">
    <property type="protein sequence ID" value="HNAJ_0000195301-mRNA-1"/>
    <property type="gene ID" value="HNAJ_0000195301"/>
</dbReference>
<dbReference type="Proteomes" id="UP000278807">
    <property type="component" value="Unassembled WGS sequence"/>
</dbReference>
<feature type="chain" id="PRO_5043131643" evidence="1">
    <location>
        <begin position="23"/>
        <end position="121"/>
    </location>
</feature>
<organism evidence="4">
    <name type="scientific">Rodentolepis nana</name>
    <name type="common">Dwarf tapeworm</name>
    <name type="synonym">Hymenolepis nana</name>
    <dbReference type="NCBI Taxonomy" id="102285"/>
    <lineage>
        <taxon>Eukaryota</taxon>
        <taxon>Metazoa</taxon>
        <taxon>Spiralia</taxon>
        <taxon>Lophotrochozoa</taxon>
        <taxon>Platyhelminthes</taxon>
        <taxon>Cestoda</taxon>
        <taxon>Eucestoda</taxon>
        <taxon>Cyclophyllidea</taxon>
        <taxon>Hymenolepididae</taxon>
        <taxon>Rodentolepis</taxon>
    </lineage>
</organism>
<gene>
    <name evidence="2" type="ORF">HNAJ_LOCUS1952</name>
</gene>
<protein>
    <submittedName>
        <fullName evidence="4">Saposin B-type domain-containing protein</fullName>
    </submittedName>
</protein>
<dbReference type="AlphaFoldDB" id="A0A0R3T4G7"/>
<feature type="signal peptide" evidence="1">
    <location>
        <begin position="1"/>
        <end position="22"/>
    </location>
</feature>
<evidence type="ECO:0000313" key="3">
    <source>
        <dbReference type="Proteomes" id="UP000278807"/>
    </source>
</evidence>
<keyword evidence="1" id="KW-0732">Signal</keyword>
<keyword evidence="3" id="KW-1185">Reference proteome</keyword>
<dbReference type="OrthoDB" id="6271423at2759"/>
<evidence type="ECO:0000313" key="4">
    <source>
        <dbReference type="WBParaSite" id="HNAJ_0000195301-mRNA-1"/>
    </source>
</evidence>
<reference evidence="4" key="1">
    <citation type="submission" date="2017-02" db="UniProtKB">
        <authorList>
            <consortium name="WormBaseParasite"/>
        </authorList>
    </citation>
    <scope>IDENTIFICATION</scope>
</reference>